<feature type="compositionally biased region" description="Polar residues" evidence="2">
    <location>
        <begin position="2132"/>
        <end position="2150"/>
    </location>
</feature>
<name>V6U3K4_GIAIN</name>
<evidence type="ECO:0000313" key="4">
    <source>
        <dbReference type="Proteomes" id="UP000018040"/>
    </source>
</evidence>
<evidence type="ECO:0000256" key="2">
    <source>
        <dbReference type="SAM" id="MobiDB-lite"/>
    </source>
</evidence>
<feature type="region of interest" description="Disordered" evidence="2">
    <location>
        <begin position="681"/>
        <end position="706"/>
    </location>
</feature>
<feature type="region of interest" description="Disordered" evidence="2">
    <location>
        <begin position="2000"/>
        <end position="2048"/>
    </location>
</feature>
<feature type="region of interest" description="Disordered" evidence="2">
    <location>
        <begin position="2286"/>
        <end position="2312"/>
    </location>
</feature>
<dbReference type="VEuPathDB" id="GiardiaDB:GL50803_0089117"/>
<feature type="region of interest" description="Disordered" evidence="2">
    <location>
        <begin position="1872"/>
        <end position="1911"/>
    </location>
</feature>
<dbReference type="VEuPathDB" id="GiardiaDB:QR46_2559"/>
<feature type="region of interest" description="Disordered" evidence="2">
    <location>
        <begin position="610"/>
        <end position="635"/>
    </location>
</feature>
<feature type="compositionally biased region" description="Basic residues" evidence="2">
    <location>
        <begin position="1888"/>
        <end position="1901"/>
    </location>
</feature>
<dbReference type="OrthoDB" id="10257091at2759"/>
<evidence type="ECO:0000256" key="1">
    <source>
        <dbReference type="SAM" id="Coils"/>
    </source>
</evidence>
<feature type="compositionally biased region" description="Polar residues" evidence="2">
    <location>
        <begin position="1729"/>
        <end position="1744"/>
    </location>
</feature>
<dbReference type="Proteomes" id="UP000018040">
    <property type="component" value="Unassembled WGS sequence"/>
</dbReference>
<feature type="compositionally biased region" description="Basic and acidic residues" evidence="2">
    <location>
        <begin position="1902"/>
        <end position="1911"/>
    </location>
</feature>
<feature type="region of interest" description="Disordered" evidence="2">
    <location>
        <begin position="1683"/>
        <end position="1763"/>
    </location>
</feature>
<feature type="coiled-coil region" evidence="1">
    <location>
        <begin position="1533"/>
        <end position="1560"/>
    </location>
</feature>
<reference evidence="3 4" key="2">
    <citation type="journal article" date="2013" name="Genome Biol. Evol.">
        <title>Genome sequencing of Giardia lamblia genotypes A2 and B isolates (DH and GS) and comparative analysis with the genomes of genotypes A1 and E (WB and Pig).</title>
        <authorList>
            <person name="Adam R.D."/>
            <person name="Dahlstrom E.W."/>
            <person name="Martens C.A."/>
            <person name="Bruno D.P."/>
            <person name="Barbian K.D."/>
            <person name="Ricklefs S.M."/>
            <person name="Hernandez M.M."/>
            <person name="Narla N.P."/>
            <person name="Patel R.B."/>
            <person name="Porcella S.F."/>
            <person name="Nash T.E."/>
        </authorList>
    </citation>
    <scope>NUCLEOTIDE SEQUENCE [LARGE SCALE GENOMIC DNA]</scope>
    <source>
        <strain evidence="3 4">GS</strain>
    </source>
</reference>
<evidence type="ECO:0000313" key="3">
    <source>
        <dbReference type="EMBL" id="ESU45768.1"/>
    </source>
</evidence>
<dbReference type="EMBL" id="AHHH01000002">
    <property type="protein sequence ID" value="ESU45768.1"/>
    <property type="molecule type" value="Genomic_DNA"/>
</dbReference>
<protein>
    <submittedName>
        <fullName evidence="3">Uncharacterized protein</fullName>
    </submittedName>
</protein>
<feature type="compositionally biased region" description="Polar residues" evidence="2">
    <location>
        <begin position="2286"/>
        <end position="2299"/>
    </location>
</feature>
<feature type="region of interest" description="Disordered" evidence="2">
    <location>
        <begin position="2118"/>
        <end position="2157"/>
    </location>
</feature>
<gene>
    <name evidence="3" type="ORF">GSB_150879</name>
</gene>
<dbReference type="VEuPathDB" id="GiardiaDB:DHA2_150528"/>
<comment type="caution">
    <text evidence="3">The sequence shown here is derived from an EMBL/GenBank/DDBJ whole genome shotgun (WGS) entry which is preliminary data.</text>
</comment>
<feature type="region of interest" description="Disordered" evidence="2">
    <location>
        <begin position="2429"/>
        <end position="2459"/>
    </location>
</feature>
<accession>V6U3K4</accession>
<feature type="compositionally biased region" description="Basic and acidic residues" evidence="2">
    <location>
        <begin position="1748"/>
        <end position="1761"/>
    </location>
</feature>
<sequence>MARCPDGDTTACKKFHMLSINDVRWGKYLQISVTRSAIYMDILYTHPDTALLYHFVDAISPFLTFDPLPRYLVVRPPDSTHGGEQMGKAVASIQYTLEKIADLNDMTMPTILIMLFSEINPKDLNARSTSGDEYYGLFEKAATCSKTIYLLIPPRMILGQSHQLDIEDLIAYDGVQLIRSYKEHQAISAFKAVVSAYKSIRLRLTAMQKRVIKRNEALIAQYMQEAREEAYNDLDTCEDSCMRHASANLHIPRMLETSDDVRAYIEDEHISVSPIQRRYLYSMDPAYQYLKEVEDKEKNKQSSRSVHFAFQVGGRDEPLASAPPETLACQFRKRLFQTQKAEMESLALNDKLSSSPSFAQTCFNLQSICSDVQALSNTSMQVDYDWDTNTKDLIQMTHVASDVFTPFIENLSQAGVSQRSLSQPLKLTKFQSTDCGFSSEREQLSNSHVASVAGLASAVHAFEIPFDPQSSVQNRAASFRLIDKPMQSSVPDNLSVLINPRSMPTSIPPLKQRHCSLLTTDGSHTSVRESLRLLTPYEEDQELQYTLVSAESMNQYNAKLLSLHFRVNNWEDLDICQRIDLVKAIIRYLYLPDFCHVCCKDKAKFGRAISDTPPLPTDNITTQLEQRDGSEEDSEPLQNILVEYRKTLSAKGLLRNEAQHNFYHYSGEAEAVFTARNRPTTTYSIPKSSRGRVRKPPPILPPSAASSTRLNCELMSRSMSSDTKQNKHPSIAKTIRSISTGVSQPSHCTPDPTFIRDWSVHPEKADSLSHEDTVEQKDMMIGKMGAQMASFVTYCRFSCEHRRHLPAIREIVSSFMHSISTTTSFELESTAVYCPNCSIFLGCCKRCATVFARSHQAECANFVAFKIFSRMNDRQLEDCCRFEESQPTQKVPRIESSEANRLRKILADFDTIALRDMSILQNYTDEKPKVTEGESDIIKDYREQQLGTLSYTDNQINSFQQQGDVILEKVHGIIKQKNEKYSSVKDNMCLPQIPEDITAELTRALTDNDSNALHKALRSLLEQRRLCSDILVSDIKDINLHNKGQEHNLTTFFTNLIDLLRAQYQHNLDELHIQQEHAIHDRFLAVTADLRLCSLLEVLKQDILGCVAKLTQKRFNPMLTDLTLSTPGRRYKKLSISAEDVPYTNVYCAMKDLAAGLLAKEKTDQRRRRTSEVKGNTTYGLDISSNVCTESMESLGSFSTDGYQNQDAVTRSFEESTPLDNKSYPTLPLFTHEKIESENRDSEDRTSQLLLSPRTNIRRITPRRSSEQSHKLLVDSSITTSSYEVTKEPSTGILTVDPYRQYLIRQLPRHLHQELINARSYLGFRRPNSTVISFAPEVYAALEKQDGVVIILSSATRDLSNEGATSPRLCGSALSQSYATGNDSEEEAVLDYAVLTYNSIYMLQPDPLLAIDELQHILGQSEFFYNDVVDIIAQYSAQLRAQQEVTQIKSAIKKELYTSAKLSHQGRHGGEGIKITNQEVEYEYIKRYGHDMRKFIFSFPKTHSEMLYADNIEAMKAIMDSLLPLYQHTQIYLSKVQSSVQRLERTVKDKRALLRKTSTNLDKVSSTHRSLSELVIAVEIKLRQKQLLFEKALSASPSPTRVPNHSKQLDDVDMSLPRLSVKDLYSASASASSMTSYTASAHSQNRDTLKDTDILLDKCIDGSLHMIYSQGLAPKGLKGSLNNSLPFNQNTQDKKPSAKSHTPGLPSLVAPGILQPSATPKEAPCKPSRSMSLNTSSANPTEPFTSPSKDKGTKSDGDDSHPATIRMVARRMRRGGRKVVLTSKKSHKLHVSEECSDYEFNPDDMLGLSSITVPSDKLQQEASTAGELVDMTDCLYRATRRRILPPLSQRSSSKEKRTRELFSASEVMELYRLDDGQPSAKSDPSTRSRPKRVRVVPRKASKAKENKLDKDRQVQQMLTSLENLWRQDGIPSSQKHDLFSSSSDTELDTLTVVIDIEKELDYMKQINPPITQSYESATCSGATEDFSETVMQIQKDLHMLSPDPATSMSSRKPRTNIPPKSISPHTKREYRQKQPSRPSLSPPGNTESGHIANINLYFPKQVANDVNEIENPSGLASIGSLLFSQYELSNKYNSKVSLSDTTSDPPQLLNSLRDEPATLANQDSPLPHPLIATNSNSQVTDNKTSRQYPQFSPKHRLPPENEVIATEIDFKALNLSGIHKQINADAKNKLQPAFPNQLCTASIASNPIPECQDANFQASMRRLSSAQSRNTSQLRRLLYQRKDIPVDAAFPQLVDSYDSVAHEDGSHTCNVLERYKQFRQTYAHSRSIQHPAVAQTNPSPLKREEKAKSSSLHTSLKLIEKLPKHSRIIASSGHAVDEVNDEVIATSSSTEGFEMSIDSTTESSTLLIGVSLRMKNHPNTAISVPNTDEAKQYTRSQRSNLQLLDLSSDSSETAEAPAYRFLPDPSLLQYEDMDDSTSEQLQSSSSIKGNTHHNVTPERGVSPLRNVMRAPDKPVNTQNIVGMDNAALLPPPPPRAPPPSMSSRRVHLINLPGPPPGSAPAYQSLSGLVLTHDDISHGVTPPFSASHETLVNTDDGSHLINEPIESLPITSGSHTVTSVIHQEELDRSSRYIDSYNRLRLLGHTALGRTSGLQVQHNTLSGTGGEDVPDSATIYSVFGSVYTLDLADLQSNSTSPSEQIYSLAQRELEESNAMMDLFVELLNDIYMTEKPLEAFQQLVKVRTDLSKYKVRGIRMITRLMTAQSLEVPQCPTGDFAIFIRKLNLFRGNGYPFTFNNYAIMWCNFITKYITICRHVDFLIANCLYEDIKIIDIHPSALSVGPSTAHENIDLLSPTPRFNFKHLSPAERRLYLGLSSTSLLHKGSG</sequence>
<proteinExistence type="predicted"/>
<feature type="compositionally biased region" description="Polar residues" evidence="2">
    <location>
        <begin position="2033"/>
        <end position="2048"/>
    </location>
</feature>
<reference evidence="4" key="1">
    <citation type="submission" date="2012-02" db="EMBL/GenBank/DDBJ databases">
        <title>Genome sequencing of Giardia lamblia Genotypes A2 and B isolates (DH and GS) and comparative analysis with the genomes of Genotypes A1 and E (WB and Pig).</title>
        <authorList>
            <person name="Adam R."/>
            <person name="Dahlstrom E."/>
            <person name="Martens C."/>
            <person name="Bruno D."/>
            <person name="Barbian K."/>
            <person name="Porcella S.F."/>
            <person name="Nash T."/>
        </authorList>
    </citation>
    <scope>NUCLEOTIDE SEQUENCE</scope>
    <source>
        <strain evidence="4">GS</strain>
    </source>
</reference>
<keyword evidence="1" id="KW-0175">Coiled coil</keyword>
<organism evidence="3 4">
    <name type="scientific">Giardia intestinalis</name>
    <name type="common">Giardia lamblia</name>
    <dbReference type="NCBI Taxonomy" id="5741"/>
    <lineage>
        <taxon>Eukaryota</taxon>
        <taxon>Metamonada</taxon>
        <taxon>Diplomonadida</taxon>
        <taxon>Hexamitidae</taxon>
        <taxon>Giardiinae</taxon>
        <taxon>Giardia</taxon>
    </lineage>
</organism>